<sequence>MLTLGPKSQRNFWNFILPISQGMYGLSPSSSNEPIAYTAHKFWKGEGEKQSSITLLACSISSALISASS</sequence>
<accession>A0A0A9AEJ5</accession>
<proteinExistence type="predicted"/>
<evidence type="ECO:0000313" key="1">
    <source>
        <dbReference type="EMBL" id="JAD45517.1"/>
    </source>
</evidence>
<name>A0A0A9AEJ5_ARUDO</name>
<reference evidence="1" key="1">
    <citation type="submission" date="2014-09" db="EMBL/GenBank/DDBJ databases">
        <authorList>
            <person name="Magalhaes I.L.F."/>
            <person name="Oliveira U."/>
            <person name="Santos F.R."/>
            <person name="Vidigal T.H.D.A."/>
            <person name="Brescovit A.D."/>
            <person name="Santos A.J."/>
        </authorList>
    </citation>
    <scope>NUCLEOTIDE SEQUENCE</scope>
    <source>
        <tissue evidence="1">Shoot tissue taken approximately 20 cm above the soil surface</tissue>
    </source>
</reference>
<organism evidence="1">
    <name type="scientific">Arundo donax</name>
    <name type="common">Giant reed</name>
    <name type="synonym">Donax arundinaceus</name>
    <dbReference type="NCBI Taxonomy" id="35708"/>
    <lineage>
        <taxon>Eukaryota</taxon>
        <taxon>Viridiplantae</taxon>
        <taxon>Streptophyta</taxon>
        <taxon>Embryophyta</taxon>
        <taxon>Tracheophyta</taxon>
        <taxon>Spermatophyta</taxon>
        <taxon>Magnoliopsida</taxon>
        <taxon>Liliopsida</taxon>
        <taxon>Poales</taxon>
        <taxon>Poaceae</taxon>
        <taxon>PACMAD clade</taxon>
        <taxon>Arundinoideae</taxon>
        <taxon>Arundineae</taxon>
        <taxon>Arundo</taxon>
    </lineage>
</organism>
<dbReference type="AlphaFoldDB" id="A0A0A9AEJ5"/>
<protein>
    <submittedName>
        <fullName evidence="1">Uncharacterized protein</fullName>
    </submittedName>
</protein>
<dbReference type="EMBL" id="GBRH01252378">
    <property type="protein sequence ID" value="JAD45517.1"/>
    <property type="molecule type" value="Transcribed_RNA"/>
</dbReference>
<reference evidence="1" key="2">
    <citation type="journal article" date="2015" name="Data Brief">
        <title>Shoot transcriptome of the giant reed, Arundo donax.</title>
        <authorList>
            <person name="Barrero R.A."/>
            <person name="Guerrero F.D."/>
            <person name="Moolhuijzen P."/>
            <person name="Goolsby J.A."/>
            <person name="Tidwell J."/>
            <person name="Bellgard S.E."/>
            <person name="Bellgard M.I."/>
        </authorList>
    </citation>
    <scope>NUCLEOTIDE SEQUENCE</scope>
    <source>
        <tissue evidence="1">Shoot tissue taken approximately 20 cm above the soil surface</tissue>
    </source>
</reference>